<keyword evidence="2" id="KW-0413">Isomerase</keyword>
<dbReference type="InterPro" id="IPR036237">
    <property type="entry name" value="Xyl_isomerase-like_sf"/>
</dbReference>
<evidence type="ECO:0000313" key="3">
    <source>
        <dbReference type="Proteomes" id="UP000886887"/>
    </source>
</evidence>
<dbReference type="PANTHER" id="PTHR12110:SF21">
    <property type="entry name" value="XYLOSE ISOMERASE-LIKE TIM BARREL DOMAIN-CONTAINING PROTEIN"/>
    <property type="match status" value="1"/>
</dbReference>
<dbReference type="Proteomes" id="UP000886887">
    <property type="component" value="Unassembled WGS sequence"/>
</dbReference>
<evidence type="ECO:0000259" key="1">
    <source>
        <dbReference type="Pfam" id="PF01261"/>
    </source>
</evidence>
<evidence type="ECO:0000313" key="2">
    <source>
        <dbReference type="EMBL" id="HIQ72409.1"/>
    </source>
</evidence>
<reference evidence="2" key="2">
    <citation type="journal article" date="2021" name="PeerJ">
        <title>Extensive microbial diversity within the chicken gut microbiome revealed by metagenomics and culture.</title>
        <authorList>
            <person name="Gilroy R."/>
            <person name="Ravi A."/>
            <person name="Getino M."/>
            <person name="Pursley I."/>
            <person name="Horton D.L."/>
            <person name="Alikhan N.F."/>
            <person name="Baker D."/>
            <person name="Gharbi K."/>
            <person name="Hall N."/>
            <person name="Watson M."/>
            <person name="Adriaenssens E.M."/>
            <person name="Foster-Nyarko E."/>
            <person name="Jarju S."/>
            <person name="Secka A."/>
            <person name="Antonio M."/>
            <person name="Oren A."/>
            <person name="Chaudhuri R.R."/>
            <person name="La Ragione R."/>
            <person name="Hildebrand F."/>
            <person name="Pallen M.J."/>
        </authorList>
    </citation>
    <scope>NUCLEOTIDE SEQUENCE</scope>
    <source>
        <strain evidence="2">ChiSxjej2B14-6234</strain>
    </source>
</reference>
<dbReference type="InterPro" id="IPR050312">
    <property type="entry name" value="IolE/XylAMocC-like"/>
</dbReference>
<dbReference type="SUPFAM" id="SSF51658">
    <property type="entry name" value="Xylose isomerase-like"/>
    <property type="match status" value="1"/>
</dbReference>
<gene>
    <name evidence="2" type="ORF">IAB73_09410</name>
</gene>
<comment type="caution">
    <text evidence="2">The sequence shown here is derived from an EMBL/GenBank/DDBJ whole genome shotgun (WGS) entry which is preliminary data.</text>
</comment>
<name>A0A9D1CSC8_9FIRM</name>
<protein>
    <submittedName>
        <fullName evidence="2">Sugar phosphate isomerase/epimerase</fullName>
    </submittedName>
</protein>
<dbReference type="Pfam" id="PF01261">
    <property type="entry name" value="AP_endonuc_2"/>
    <property type="match status" value="1"/>
</dbReference>
<dbReference type="GO" id="GO:0016853">
    <property type="term" value="F:isomerase activity"/>
    <property type="evidence" value="ECO:0007669"/>
    <property type="project" value="UniProtKB-KW"/>
</dbReference>
<dbReference type="AlphaFoldDB" id="A0A9D1CSC8"/>
<accession>A0A9D1CSC8</accession>
<dbReference type="PANTHER" id="PTHR12110">
    <property type="entry name" value="HYDROXYPYRUVATE ISOMERASE"/>
    <property type="match status" value="1"/>
</dbReference>
<sequence>MDIRIGTIVNAKPALDLIPPLAAHGFECFEITFGESTAAFDLPDMAARVQDALAESGAGISSLGVYANVLDGTGIHADALRSLQEAVDCAHLFGCGIVSCFAGRVPGASVEDSLPRFKEVFTPLVRRAADRGVRIVLENCSMGDSWRSGGWNIAINPTAWEMLFNEVPDEALGLEWEPAHQLTALIDPIPQLRKWAGRVYHVHGKDATIAWDVIRECGINNRVPYRWDRTPGFGDTNWNDVLTILRMNGYQGDVDIEGYHDPVYSNAQWEWTSQLRALTYLKQCRGGERELRL</sequence>
<dbReference type="EMBL" id="DVFJ01000035">
    <property type="protein sequence ID" value="HIQ72409.1"/>
    <property type="molecule type" value="Genomic_DNA"/>
</dbReference>
<dbReference type="Gene3D" id="3.20.20.150">
    <property type="entry name" value="Divalent-metal-dependent TIM barrel enzymes"/>
    <property type="match status" value="1"/>
</dbReference>
<reference evidence="2" key="1">
    <citation type="submission" date="2020-10" db="EMBL/GenBank/DDBJ databases">
        <authorList>
            <person name="Gilroy R."/>
        </authorList>
    </citation>
    <scope>NUCLEOTIDE SEQUENCE</scope>
    <source>
        <strain evidence="2">ChiSxjej2B14-6234</strain>
    </source>
</reference>
<dbReference type="InterPro" id="IPR013022">
    <property type="entry name" value="Xyl_isomerase-like_TIM-brl"/>
</dbReference>
<proteinExistence type="predicted"/>
<organism evidence="2 3">
    <name type="scientific">Candidatus Onthenecus intestinigallinarum</name>
    <dbReference type="NCBI Taxonomy" id="2840875"/>
    <lineage>
        <taxon>Bacteria</taxon>
        <taxon>Bacillati</taxon>
        <taxon>Bacillota</taxon>
        <taxon>Clostridia</taxon>
        <taxon>Eubacteriales</taxon>
        <taxon>Candidatus Onthenecus</taxon>
    </lineage>
</organism>
<feature type="domain" description="Xylose isomerase-like TIM barrel" evidence="1">
    <location>
        <begin position="21"/>
        <end position="264"/>
    </location>
</feature>